<evidence type="ECO:0000313" key="3">
    <source>
        <dbReference type="Proteomes" id="UP001473302"/>
    </source>
</evidence>
<evidence type="ECO:0000313" key="2">
    <source>
        <dbReference type="EMBL" id="GAA5815122.1"/>
    </source>
</evidence>
<dbReference type="EMBL" id="BAABUK010000024">
    <property type="protein sequence ID" value="GAA5815122.1"/>
    <property type="molecule type" value="Genomic_DNA"/>
</dbReference>
<sequence>MIYNLYKSAPTSLREFTVTKPTLVTCYVPMRYVTRVTPFKSIDLPEEADDLTNQLLSILKAVYKARLTMEQTNRKVRKEVVEFDGQSEEGPIIIGPSFNIEPNSNKRRKGNGESSED</sequence>
<organism evidence="2 3">
    <name type="scientific">Mucor flavus</name>
    <dbReference type="NCBI Taxonomy" id="439312"/>
    <lineage>
        <taxon>Eukaryota</taxon>
        <taxon>Fungi</taxon>
        <taxon>Fungi incertae sedis</taxon>
        <taxon>Mucoromycota</taxon>
        <taxon>Mucoromycotina</taxon>
        <taxon>Mucoromycetes</taxon>
        <taxon>Mucorales</taxon>
        <taxon>Mucorineae</taxon>
        <taxon>Mucoraceae</taxon>
        <taxon>Mucor</taxon>
    </lineage>
</organism>
<dbReference type="Proteomes" id="UP001473302">
    <property type="component" value="Unassembled WGS sequence"/>
</dbReference>
<reference evidence="2 3" key="1">
    <citation type="submission" date="2024-04" db="EMBL/GenBank/DDBJ databases">
        <title>genome sequences of Mucor flavus KT1a and Helicostylum pulchrum KT1b strains isolated from the surface of a dry-aged beef.</title>
        <authorList>
            <person name="Toyotome T."/>
            <person name="Hosono M."/>
            <person name="Torimaru M."/>
            <person name="Fukuda K."/>
            <person name="Mikami N."/>
        </authorList>
    </citation>
    <scope>NUCLEOTIDE SEQUENCE [LARGE SCALE GENOMIC DNA]</scope>
    <source>
        <strain evidence="2 3">KT1a</strain>
    </source>
</reference>
<proteinExistence type="predicted"/>
<evidence type="ECO:0000256" key="1">
    <source>
        <dbReference type="SAM" id="MobiDB-lite"/>
    </source>
</evidence>
<name>A0ABP9Z7M3_9FUNG</name>
<feature type="region of interest" description="Disordered" evidence="1">
    <location>
        <begin position="92"/>
        <end position="117"/>
    </location>
</feature>
<comment type="caution">
    <text evidence="2">The sequence shown here is derived from an EMBL/GenBank/DDBJ whole genome shotgun (WGS) entry which is preliminary data.</text>
</comment>
<accession>A0ABP9Z7M3</accession>
<protein>
    <submittedName>
        <fullName evidence="2">Uncharacterized protein</fullName>
    </submittedName>
</protein>
<keyword evidence="3" id="KW-1185">Reference proteome</keyword>
<gene>
    <name evidence="2" type="ORF">MFLAVUS_008628</name>
</gene>